<evidence type="ECO:0000256" key="6">
    <source>
        <dbReference type="PROSITE-ProRule" id="PRU00076"/>
    </source>
</evidence>
<reference evidence="9" key="1">
    <citation type="journal article" date="2017" name="bioRxiv">
        <title>Comparative analysis of the genomes of Stylophora pistillata and Acropora digitifera provides evidence for extensive differences between species of corals.</title>
        <authorList>
            <person name="Voolstra C.R."/>
            <person name="Li Y."/>
            <person name="Liew Y.J."/>
            <person name="Baumgarten S."/>
            <person name="Zoccola D."/>
            <person name="Flot J.-F."/>
            <person name="Tambutte S."/>
            <person name="Allemand D."/>
            <person name="Aranda M."/>
        </authorList>
    </citation>
    <scope>NUCLEOTIDE SEQUENCE [LARGE SCALE GENOMIC DNA]</scope>
</reference>
<feature type="disulfide bond" evidence="6">
    <location>
        <begin position="275"/>
        <end position="292"/>
    </location>
</feature>
<dbReference type="Proteomes" id="UP000225706">
    <property type="component" value="Unassembled WGS sequence"/>
</dbReference>
<gene>
    <name evidence="8" type="primary">NCAN</name>
    <name evidence="8" type="ORF">AWC38_SpisGene21313</name>
</gene>
<dbReference type="PROSITE" id="PS00022">
    <property type="entry name" value="EGF_1"/>
    <property type="match status" value="1"/>
</dbReference>
<evidence type="ECO:0000256" key="3">
    <source>
        <dbReference type="ARBA" id="ARBA00022737"/>
    </source>
</evidence>
<dbReference type="AlphaFoldDB" id="A0A2B4RCK1"/>
<name>A0A2B4RCK1_STYPI</name>
<dbReference type="PROSITE" id="PS50026">
    <property type="entry name" value="EGF_3"/>
    <property type="match status" value="2"/>
</dbReference>
<evidence type="ECO:0000313" key="9">
    <source>
        <dbReference type="Proteomes" id="UP000225706"/>
    </source>
</evidence>
<evidence type="ECO:0000256" key="2">
    <source>
        <dbReference type="ARBA" id="ARBA00022729"/>
    </source>
</evidence>
<feature type="disulfide bond" evidence="6">
    <location>
        <begin position="294"/>
        <end position="303"/>
    </location>
</feature>
<dbReference type="GO" id="GO:0032991">
    <property type="term" value="C:protein-containing complex"/>
    <property type="evidence" value="ECO:0007669"/>
    <property type="project" value="TreeGrafter"/>
</dbReference>
<protein>
    <submittedName>
        <fullName evidence="8">Neurocan core protein</fullName>
    </submittedName>
</protein>
<dbReference type="Gene3D" id="2.10.25.10">
    <property type="entry name" value="Laminin"/>
    <property type="match status" value="2"/>
</dbReference>
<sequence length="371" mass="41246">MEHSSAGQVKDDGVMGCDREREDLEAIDEIALNKRKDQTRQLGFIPGRFSVCKPENIKWGKRTDGSEIVLQTSVITDADNEIATWKKNVFLVPYGNTGRDLIDQVTSHINDWNNDANCQHIALKAAFVLLAVGLQKPGPKCKAKEHQELLSKRLIQWKDGEINKLLREVDDEPIKPLNRGTGEGIAYANFEPHKFSYLNITGIGSDLVLKDSECGLTCATTPSCFSFNLGVLSAFTGKVLCELLPSDVFNNSDKFVRSQNHHHYSITSPCTSWPCLNNGTCNAKYEDYGYVCICKRGFRGKHCEIDIDECTEGLHTCDKDAYCNNTAGSYMCACKAAFHGDGENCIPKSSDFSPFYCVVRDTNKEVSNPSK</sequence>
<comment type="caution">
    <text evidence="6">Lacks conserved residue(s) required for the propagation of feature annotation.</text>
</comment>
<accession>A0A2B4RCK1</accession>
<dbReference type="PANTHER" id="PTHR24049:SF22">
    <property type="entry name" value="DROSOPHILA CRUMBS HOMOLOG"/>
    <property type="match status" value="1"/>
</dbReference>
<evidence type="ECO:0000256" key="1">
    <source>
        <dbReference type="ARBA" id="ARBA00022536"/>
    </source>
</evidence>
<dbReference type="PROSITE" id="PS00010">
    <property type="entry name" value="ASX_HYDROXYL"/>
    <property type="match status" value="1"/>
</dbReference>
<dbReference type="InterPro" id="IPR000152">
    <property type="entry name" value="EGF-type_Asp/Asn_hydroxyl_site"/>
</dbReference>
<dbReference type="FunFam" id="2.10.25.10:FF:000255">
    <property type="entry name" value="Sushi, nidogen and EGF-like domains 1"/>
    <property type="match status" value="1"/>
</dbReference>
<keyword evidence="5" id="KW-0325">Glycoprotein</keyword>
<dbReference type="PROSITE" id="PS01186">
    <property type="entry name" value="EGF_2"/>
    <property type="match status" value="1"/>
</dbReference>
<dbReference type="GO" id="GO:0005509">
    <property type="term" value="F:calcium ion binding"/>
    <property type="evidence" value="ECO:0007669"/>
    <property type="project" value="InterPro"/>
</dbReference>
<dbReference type="FunFam" id="2.10.25.10:FF:000038">
    <property type="entry name" value="Fibrillin 2"/>
    <property type="match status" value="1"/>
</dbReference>
<keyword evidence="2" id="KW-0732">Signal</keyword>
<evidence type="ECO:0000259" key="7">
    <source>
        <dbReference type="PROSITE" id="PS50026"/>
    </source>
</evidence>
<dbReference type="GO" id="GO:0005886">
    <property type="term" value="C:plasma membrane"/>
    <property type="evidence" value="ECO:0007669"/>
    <property type="project" value="TreeGrafter"/>
</dbReference>
<dbReference type="InterPro" id="IPR049883">
    <property type="entry name" value="NOTCH1_EGF-like"/>
</dbReference>
<dbReference type="CDD" id="cd00054">
    <property type="entry name" value="EGF_CA"/>
    <property type="match status" value="2"/>
</dbReference>
<feature type="domain" description="EGF-like" evidence="7">
    <location>
        <begin position="306"/>
        <end position="346"/>
    </location>
</feature>
<dbReference type="PANTHER" id="PTHR24049">
    <property type="entry name" value="CRUMBS FAMILY MEMBER"/>
    <property type="match status" value="1"/>
</dbReference>
<dbReference type="OrthoDB" id="5987653at2759"/>
<proteinExistence type="predicted"/>
<keyword evidence="1 6" id="KW-0245">EGF-like domain</keyword>
<comment type="caution">
    <text evidence="8">The sequence shown here is derived from an EMBL/GenBank/DDBJ whole genome shotgun (WGS) entry which is preliminary data.</text>
</comment>
<evidence type="ECO:0000313" key="8">
    <source>
        <dbReference type="EMBL" id="PFX14523.1"/>
    </source>
</evidence>
<dbReference type="EMBL" id="LSMT01000768">
    <property type="protein sequence ID" value="PFX14523.1"/>
    <property type="molecule type" value="Genomic_DNA"/>
</dbReference>
<feature type="domain" description="EGF-like" evidence="7">
    <location>
        <begin position="266"/>
        <end position="304"/>
    </location>
</feature>
<keyword evidence="3" id="KW-0677">Repeat</keyword>
<dbReference type="SMART" id="SM00179">
    <property type="entry name" value="EGF_CA"/>
    <property type="match status" value="2"/>
</dbReference>
<evidence type="ECO:0000256" key="4">
    <source>
        <dbReference type="ARBA" id="ARBA00023157"/>
    </source>
</evidence>
<dbReference type="SMART" id="SM00181">
    <property type="entry name" value="EGF"/>
    <property type="match status" value="2"/>
</dbReference>
<dbReference type="GO" id="GO:0007157">
    <property type="term" value="P:heterophilic cell-cell adhesion via plasma membrane cell adhesion molecules"/>
    <property type="evidence" value="ECO:0007669"/>
    <property type="project" value="TreeGrafter"/>
</dbReference>
<organism evidence="8 9">
    <name type="scientific">Stylophora pistillata</name>
    <name type="common">Smooth cauliflower coral</name>
    <dbReference type="NCBI Taxonomy" id="50429"/>
    <lineage>
        <taxon>Eukaryota</taxon>
        <taxon>Metazoa</taxon>
        <taxon>Cnidaria</taxon>
        <taxon>Anthozoa</taxon>
        <taxon>Hexacorallia</taxon>
        <taxon>Scleractinia</taxon>
        <taxon>Astrocoeniina</taxon>
        <taxon>Pocilloporidae</taxon>
        <taxon>Stylophora</taxon>
    </lineage>
</organism>
<dbReference type="Pfam" id="PF07645">
    <property type="entry name" value="EGF_CA"/>
    <property type="match status" value="1"/>
</dbReference>
<keyword evidence="9" id="KW-1185">Reference proteome</keyword>
<dbReference type="PROSITE" id="PS01187">
    <property type="entry name" value="EGF_CA"/>
    <property type="match status" value="1"/>
</dbReference>
<dbReference type="Pfam" id="PF00008">
    <property type="entry name" value="EGF"/>
    <property type="match status" value="1"/>
</dbReference>
<dbReference type="InterPro" id="IPR001881">
    <property type="entry name" value="EGF-like_Ca-bd_dom"/>
</dbReference>
<dbReference type="GO" id="GO:0045197">
    <property type="term" value="P:establishment or maintenance of epithelial cell apical/basal polarity"/>
    <property type="evidence" value="ECO:0007669"/>
    <property type="project" value="TreeGrafter"/>
</dbReference>
<evidence type="ECO:0000256" key="5">
    <source>
        <dbReference type="ARBA" id="ARBA00023180"/>
    </source>
</evidence>
<dbReference type="InterPro" id="IPR018097">
    <property type="entry name" value="EGF_Ca-bd_CS"/>
</dbReference>
<dbReference type="InterPro" id="IPR051022">
    <property type="entry name" value="Notch_Cell-Fate_Det"/>
</dbReference>
<dbReference type="SUPFAM" id="SSF57196">
    <property type="entry name" value="EGF/Laminin"/>
    <property type="match status" value="2"/>
</dbReference>
<keyword evidence="4 6" id="KW-1015">Disulfide bond</keyword>
<dbReference type="InterPro" id="IPR000742">
    <property type="entry name" value="EGF"/>
</dbReference>